<dbReference type="InterPro" id="IPR001123">
    <property type="entry name" value="LeuE-type"/>
</dbReference>
<accession>A0A5R8YJH5</accession>
<feature type="transmembrane region" description="Helical" evidence="8">
    <location>
        <begin position="215"/>
        <end position="235"/>
    </location>
</feature>
<evidence type="ECO:0000313" key="10">
    <source>
        <dbReference type="Proteomes" id="UP000309033"/>
    </source>
</evidence>
<feature type="transmembrane region" description="Helical" evidence="8">
    <location>
        <begin position="147"/>
        <end position="168"/>
    </location>
</feature>
<dbReference type="PANTHER" id="PTHR30086">
    <property type="entry name" value="ARGININE EXPORTER PROTEIN ARGO"/>
    <property type="match status" value="1"/>
</dbReference>
<evidence type="ECO:0000313" key="9">
    <source>
        <dbReference type="EMBL" id="TLP51335.1"/>
    </source>
</evidence>
<protein>
    <submittedName>
        <fullName evidence="9">Leucine efflux protein LeuE</fullName>
    </submittedName>
</protein>
<feature type="transmembrane region" description="Helical" evidence="8">
    <location>
        <begin position="79"/>
        <end position="97"/>
    </location>
</feature>
<feature type="region of interest" description="Disordered" evidence="7">
    <location>
        <begin position="104"/>
        <end position="139"/>
    </location>
</feature>
<evidence type="ECO:0000256" key="7">
    <source>
        <dbReference type="SAM" id="MobiDB-lite"/>
    </source>
</evidence>
<evidence type="ECO:0000256" key="3">
    <source>
        <dbReference type="ARBA" id="ARBA00022475"/>
    </source>
</evidence>
<dbReference type="PANTHER" id="PTHR30086:SF15">
    <property type="entry name" value="LEUCINE EFFLUX PROTEIN"/>
    <property type="match status" value="1"/>
</dbReference>
<dbReference type="Pfam" id="PF01810">
    <property type="entry name" value="LysE"/>
    <property type="match status" value="1"/>
</dbReference>
<comment type="subcellular location">
    <subcellularLocation>
        <location evidence="1">Cell membrane</location>
        <topology evidence="1">Multi-pass membrane protein</topology>
    </subcellularLocation>
</comment>
<dbReference type="EMBL" id="VANP01000023">
    <property type="protein sequence ID" value="TLP51335.1"/>
    <property type="molecule type" value="Genomic_DNA"/>
</dbReference>
<keyword evidence="6 8" id="KW-0472">Membrane</keyword>
<organism evidence="9 10">
    <name type="scientific">Microbispora triticiradicis</name>
    <dbReference type="NCBI Taxonomy" id="2200763"/>
    <lineage>
        <taxon>Bacteria</taxon>
        <taxon>Bacillati</taxon>
        <taxon>Actinomycetota</taxon>
        <taxon>Actinomycetes</taxon>
        <taxon>Streptosporangiales</taxon>
        <taxon>Streptosporangiaceae</taxon>
        <taxon>Microbispora</taxon>
    </lineage>
</organism>
<dbReference type="OrthoDB" id="3175972at2"/>
<name>A0A5R8YJH5_9ACTN</name>
<evidence type="ECO:0000256" key="2">
    <source>
        <dbReference type="ARBA" id="ARBA00007928"/>
    </source>
</evidence>
<dbReference type="AlphaFoldDB" id="A0A5R8YJH5"/>
<proteinExistence type="inferred from homology"/>
<dbReference type="GO" id="GO:0015820">
    <property type="term" value="P:L-leucine transport"/>
    <property type="evidence" value="ECO:0007669"/>
    <property type="project" value="TreeGrafter"/>
</dbReference>
<keyword evidence="10" id="KW-1185">Reference proteome</keyword>
<reference evidence="9" key="1">
    <citation type="submission" date="2019-05" db="EMBL/GenBank/DDBJ databases">
        <title>Isolation, diversity and antifungal activity of Actinobacteria from wheat.</title>
        <authorList>
            <person name="Yu B."/>
        </authorList>
    </citation>
    <scope>NUCLEOTIDE SEQUENCE [LARGE SCALE GENOMIC DNA]</scope>
    <source>
        <strain evidence="9">NEAU-HEGS1-5</strain>
    </source>
</reference>
<feature type="transmembrane region" description="Helical" evidence="8">
    <location>
        <begin position="6"/>
        <end position="30"/>
    </location>
</feature>
<evidence type="ECO:0000256" key="1">
    <source>
        <dbReference type="ARBA" id="ARBA00004651"/>
    </source>
</evidence>
<sequence length="240" mass="25021">MFFGITNIWTYVVGSFLIILLPGPNSLFVLSTAAQHGIRRGYRAAAGVFAGDSALMFLSAAGVASLLKSTPVLFTIVKYSGAVYLGWIGFGMLRGAWRSLRASRARTSPPGTTAGTAPGTTTGGAAVAPSSTPAGAAGEGRDPFRKALTISLLNPKAILFFVAFFVQFVDPSYGAPALSFLILALIVQVFSVTYLTTLIFGGTFLAAHFRRRRRLAAGLTSGVGALFLGFGAKLATATLN</sequence>
<evidence type="ECO:0000256" key="6">
    <source>
        <dbReference type="ARBA" id="ARBA00023136"/>
    </source>
</evidence>
<keyword evidence="3" id="KW-1003">Cell membrane</keyword>
<dbReference type="GO" id="GO:0005886">
    <property type="term" value="C:plasma membrane"/>
    <property type="evidence" value="ECO:0007669"/>
    <property type="project" value="UniProtKB-SubCell"/>
</dbReference>
<evidence type="ECO:0000256" key="5">
    <source>
        <dbReference type="ARBA" id="ARBA00022989"/>
    </source>
</evidence>
<feature type="compositionally biased region" description="Low complexity" evidence="7">
    <location>
        <begin position="107"/>
        <end position="132"/>
    </location>
</feature>
<evidence type="ECO:0000256" key="8">
    <source>
        <dbReference type="SAM" id="Phobius"/>
    </source>
</evidence>
<feature type="transmembrane region" description="Helical" evidence="8">
    <location>
        <begin position="180"/>
        <end position="206"/>
    </location>
</feature>
<evidence type="ECO:0000256" key="4">
    <source>
        <dbReference type="ARBA" id="ARBA00022692"/>
    </source>
</evidence>
<feature type="transmembrane region" description="Helical" evidence="8">
    <location>
        <begin position="42"/>
        <end position="67"/>
    </location>
</feature>
<dbReference type="GO" id="GO:0015190">
    <property type="term" value="F:L-leucine transmembrane transporter activity"/>
    <property type="evidence" value="ECO:0007669"/>
    <property type="project" value="TreeGrafter"/>
</dbReference>
<dbReference type="PIRSF" id="PIRSF006324">
    <property type="entry name" value="LeuE"/>
    <property type="match status" value="1"/>
</dbReference>
<keyword evidence="4 8" id="KW-0812">Transmembrane</keyword>
<keyword evidence="5 8" id="KW-1133">Transmembrane helix</keyword>
<comment type="caution">
    <text evidence="9">The sequence shown here is derived from an EMBL/GenBank/DDBJ whole genome shotgun (WGS) entry which is preliminary data.</text>
</comment>
<gene>
    <name evidence="9" type="primary">leuE</name>
    <name evidence="9" type="ORF">FED44_33965</name>
</gene>
<dbReference type="Proteomes" id="UP000309033">
    <property type="component" value="Unassembled WGS sequence"/>
</dbReference>
<comment type="similarity">
    <text evidence="2">Belongs to the Rht family.</text>
</comment>
<dbReference type="NCBIfam" id="NF008201">
    <property type="entry name" value="PRK10958.1"/>
    <property type="match status" value="1"/>
</dbReference>